<dbReference type="Gene3D" id="3.30.70.100">
    <property type="match status" value="1"/>
</dbReference>
<dbReference type="InterPro" id="IPR011008">
    <property type="entry name" value="Dimeric_a/b-barrel"/>
</dbReference>
<keyword evidence="2" id="KW-0560">Oxidoreductase</keyword>
<dbReference type="InterPro" id="IPR007138">
    <property type="entry name" value="ABM_dom"/>
</dbReference>
<keyword evidence="3" id="KW-1185">Reference proteome</keyword>
<dbReference type="STRING" id="388950.GCA_001611675_03436"/>
<dbReference type="RefSeq" id="WP_068839288.1">
    <property type="nucleotide sequence ID" value="NZ_BMXC01000001.1"/>
</dbReference>
<sequence>MFIALSTFEIANDMAPEVKQAFVDRPQLVNNAPGFIRLDVLSPKENQNEIWMMTFWTDEESYQVWYKNHMRESHQGVPKGLKLVPHSSKVRFFDHVTA</sequence>
<dbReference type="PROSITE" id="PS51725">
    <property type="entry name" value="ABM"/>
    <property type="match status" value="1"/>
</dbReference>
<dbReference type="Proteomes" id="UP000182491">
    <property type="component" value="Unassembled WGS sequence"/>
</dbReference>
<feature type="domain" description="ABM" evidence="1">
    <location>
        <begin position="2"/>
        <end position="90"/>
    </location>
</feature>
<dbReference type="EMBL" id="FPCA01000001">
    <property type="protein sequence ID" value="SFU37044.1"/>
    <property type="molecule type" value="Genomic_DNA"/>
</dbReference>
<protein>
    <submittedName>
        <fullName evidence="2">Heme-degrading monooxygenase HmoA</fullName>
    </submittedName>
</protein>
<accession>A0A1I7FLJ4</accession>
<gene>
    <name evidence="2" type="ORF">SAMN04487941_0300</name>
</gene>
<evidence type="ECO:0000313" key="2">
    <source>
        <dbReference type="EMBL" id="SFU37044.1"/>
    </source>
</evidence>
<name>A0A1I7FLJ4_9BACT</name>
<evidence type="ECO:0000259" key="1">
    <source>
        <dbReference type="PROSITE" id="PS51725"/>
    </source>
</evidence>
<organism evidence="2 3">
    <name type="scientific">Pontibacter akesuensis</name>
    <dbReference type="NCBI Taxonomy" id="388950"/>
    <lineage>
        <taxon>Bacteria</taxon>
        <taxon>Pseudomonadati</taxon>
        <taxon>Bacteroidota</taxon>
        <taxon>Cytophagia</taxon>
        <taxon>Cytophagales</taxon>
        <taxon>Hymenobacteraceae</taxon>
        <taxon>Pontibacter</taxon>
    </lineage>
</organism>
<keyword evidence="2" id="KW-0503">Monooxygenase</keyword>
<dbReference type="Pfam" id="PF03992">
    <property type="entry name" value="ABM"/>
    <property type="match status" value="1"/>
</dbReference>
<dbReference type="GO" id="GO:0004497">
    <property type="term" value="F:monooxygenase activity"/>
    <property type="evidence" value="ECO:0007669"/>
    <property type="project" value="UniProtKB-KW"/>
</dbReference>
<reference evidence="3" key="1">
    <citation type="submission" date="2016-10" db="EMBL/GenBank/DDBJ databases">
        <authorList>
            <person name="Varghese N."/>
        </authorList>
    </citation>
    <scope>NUCLEOTIDE SEQUENCE [LARGE SCALE GENOMIC DNA]</scope>
    <source>
        <strain evidence="3">DSM 18820</strain>
    </source>
</reference>
<dbReference type="SUPFAM" id="SSF54909">
    <property type="entry name" value="Dimeric alpha+beta barrel"/>
    <property type="match status" value="1"/>
</dbReference>
<proteinExistence type="predicted"/>
<evidence type="ECO:0000313" key="3">
    <source>
        <dbReference type="Proteomes" id="UP000182491"/>
    </source>
</evidence>
<dbReference type="OrthoDB" id="9798115at2"/>
<dbReference type="AlphaFoldDB" id="A0A1I7FLJ4"/>